<keyword evidence="2" id="KW-1185">Reference proteome</keyword>
<dbReference type="AlphaFoldDB" id="W6MT92"/>
<protein>
    <submittedName>
        <fullName evidence="1">Uncharacterized protein</fullName>
    </submittedName>
</protein>
<dbReference type="HOGENOM" id="CLU_2061846_0_0_1"/>
<dbReference type="RefSeq" id="XP_022461597.1">
    <property type="nucleotide sequence ID" value="XM_022600486.1"/>
</dbReference>
<evidence type="ECO:0000313" key="2">
    <source>
        <dbReference type="Proteomes" id="UP000019384"/>
    </source>
</evidence>
<reference evidence="1" key="1">
    <citation type="submission" date="2013-12" db="EMBL/GenBank/DDBJ databases">
        <authorList>
            <person name="Genoscope - CEA"/>
        </authorList>
    </citation>
    <scope>NUCLEOTIDE SEQUENCE</scope>
    <source>
        <strain evidence="1">CBS 1993</strain>
    </source>
</reference>
<reference evidence="1" key="2">
    <citation type="submission" date="2014-02" db="EMBL/GenBank/DDBJ databases">
        <title>Complete DNA sequence of /Kuraishia capsulata/ illustrates novel genomic features among budding yeasts (/Saccharomycotina/).</title>
        <authorList>
            <person name="Morales L."/>
            <person name="Noel B."/>
            <person name="Porcel B."/>
            <person name="Marcet-Houben M."/>
            <person name="Hullo M-F."/>
            <person name="Sacerdot C."/>
            <person name="Tekaia F."/>
            <person name="Leh-Louis V."/>
            <person name="Despons L."/>
            <person name="Khanna V."/>
            <person name="Aury J-M."/>
            <person name="Barbe V."/>
            <person name="Couloux A."/>
            <person name="Labadie K."/>
            <person name="Pelletier E."/>
            <person name="Souciet J-L."/>
            <person name="Boekhout T."/>
            <person name="Gabaldon T."/>
            <person name="Wincker P."/>
            <person name="Dujon B."/>
        </authorList>
    </citation>
    <scope>NUCLEOTIDE SEQUENCE</scope>
    <source>
        <strain evidence="1">CBS 1993</strain>
    </source>
</reference>
<evidence type="ECO:0000313" key="1">
    <source>
        <dbReference type="EMBL" id="CDK29613.1"/>
    </source>
</evidence>
<accession>W6MT92</accession>
<dbReference type="GeneID" id="34522985"/>
<sequence length="119" mass="13655">MPWRPCAETWRTGKCLLISLTPTKGTVYLQSTNRLPGRELKILLLLRVSVFFQISTRDLLICAQDFTSWKSVLNKAFPPGIEFKTDKEEKVGSDAKVLKRAFELKIRPVEQFRVSKSLV</sequence>
<organism evidence="1 2">
    <name type="scientific">Kuraishia capsulata CBS 1993</name>
    <dbReference type="NCBI Taxonomy" id="1382522"/>
    <lineage>
        <taxon>Eukaryota</taxon>
        <taxon>Fungi</taxon>
        <taxon>Dikarya</taxon>
        <taxon>Ascomycota</taxon>
        <taxon>Saccharomycotina</taxon>
        <taxon>Pichiomycetes</taxon>
        <taxon>Pichiales</taxon>
        <taxon>Pichiaceae</taxon>
        <taxon>Kuraishia</taxon>
    </lineage>
</organism>
<dbReference type="EMBL" id="HG793131">
    <property type="protein sequence ID" value="CDK29613.1"/>
    <property type="molecule type" value="Genomic_DNA"/>
</dbReference>
<proteinExistence type="predicted"/>
<dbReference type="Proteomes" id="UP000019384">
    <property type="component" value="Unassembled WGS sequence"/>
</dbReference>
<name>W6MT92_9ASCO</name>
<gene>
    <name evidence="1" type="ORF">KUCA_T00005606001</name>
</gene>